<keyword evidence="12 17" id="KW-0456">Lyase</keyword>
<dbReference type="InterPro" id="IPR036652">
    <property type="entry name" value="YjeF_N_dom_sf"/>
</dbReference>
<dbReference type="Pfam" id="PF01256">
    <property type="entry name" value="Carb_kinase"/>
    <property type="match status" value="1"/>
</dbReference>
<comment type="subunit">
    <text evidence="17">Homotetramer.</text>
</comment>
<keyword evidence="7 17" id="KW-0067">ATP-binding</keyword>
<feature type="binding site" evidence="18">
    <location>
        <begin position="130"/>
        <end position="136"/>
    </location>
    <ligand>
        <name>(6S)-NADPHX</name>
        <dbReference type="ChEBI" id="CHEBI:64076"/>
    </ligand>
</feature>
<evidence type="ECO:0000256" key="13">
    <source>
        <dbReference type="ARBA" id="ARBA00023268"/>
    </source>
</evidence>
<comment type="catalytic activity">
    <reaction evidence="16 17 19">
        <text>(6S)-NADPHX + ADP = AMP + phosphate + NADPH + H(+)</text>
        <dbReference type="Rhea" id="RHEA:32235"/>
        <dbReference type="ChEBI" id="CHEBI:15378"/>
        <dbReference type="ChEBI" id="CHEBI:43474"/>
        <dbReference type="ChEBI" id="CHEBI:57783"/>
        <dbReference type="ChEBI" id="CHEBI:64076"/>
        <dbReference type="ChEBI" id="CHEBI:456215"/>
        <dbReference type="ChEBI" id="CHEBI:456216"/>
        <dbReference type="EC" id="4.2.1.136"/>
    </reaction>
</comment>
<keyword evidence="10 17" id="KW-0520">NAD</keyword>
<comment type="similarity">
    <text evidence="17">Belongs to the NnrD/CARKD family.</text>
</comment>
<comment type="cofactor">
    <cofactor evidence="17">
        <name>Mg(2+)</name>
        <dbReference type="ChEBI" id="CHEBI:18420"/>
    </cofactor>
</comment>
<reference evidence="23 25" key="1">
    <citation type="journal article" date="2019" name="Nat. Microbiol.">
        <title>Expanding anaerobic alkane metabolism in the domain of Archaea.</title>
        <authorList>
            <person name="Wang Y."/>
            <person name="Wegener G."/>
            <person name="Hou J."/>
            <person name="Wang F."/>
            <person name="Xiao X."/>
        </authorList>
    </citation>
    <scope>NUCLEOTIDE SEQUENCE [LARGE SCALE GENOMIC DNA]</scope>
    <source>
        <strain evidence="23">WYZ-LMO11</strain>
    </source>
</reference>
<comment type="caution">
    <text evidence="22">The sequence shown here is derived from an EMBL/GenBank/DDBJ whole genome shotgun (WGS) entry which is preliminary data.</text>
</comment>
<gene>
    <name evidence="17" type="primary">nnrD</name>
    <name evidence="18" type="synonym">nnrE</name>
    <name evidence="23" type="ORF">DSO09_00320</name>
    <name evidence="22" type="ORF">EF809_04010</name>
</gene>
<dbReference type="EC" id="5.1.99.6" evidence="19"/>
<comment type="function">
    <text evidence="14 19">Bifunctional enzyme that catalyzes the epimerization of the S- and R-forms of NAD(P)HX and the dehydration of the S-form of NAD(P)HX at the expense of ADP, which is converted to AMP. This allows the repair of both epimers of NAD(P)HX, a damaged form of NAD(P)H that is a result of enzymatic or heat-dependent hydration.</text>
</comment>
<comment type="catalytic activity">
    <reaction evidence="1 18 19">
        <text>(6R)-NADHX = (6S)-NADHX</text>
        <dbReference type="Rhea" id="RHEA:32215"/>
        <dbReference type="ChEBI" id="CHEBI:64074"/>
        <dbReference type="ChEBI" id="CHEBI:64075"/>
        <dbReference type="EC" id="5.1.99.6"/>
    </reaction>
</comment>
<evidence type="ECO:0000313" key="22">
    <source>
        <dbReference type="EMBL" id="RZN56010.1"/>
    </source>
</evidence>
<reference evidence="22 24" key="2">
    <citation type="journal article" date="2019" name="Nat. Microbiol.">
        <title>Wide diversity of methane and short-chain alkane metabolisms in uncultured archaea.</title>
        <authorList>
            <person name="Borrel G."/>
            <person name="Adam P.S."/>
            <person name="McKay L.J."/>
            <person name="Chen L.X."/>
            <person name="Sierra-Garcia I.N."/>
            <person name="Sieber C.M."/>
            <person name="Letourneur Q."/>
            <person name="Ghozlane A."/>
            <person name="Andersen G.L."/>
            <person name="Li W.J."/>
            <person name="Hallam S.J."/>
            <person name="Muyzer G."/>
            <person name="de Oliveira V.M."/>
            <person name="Inskeep W.P."/>
            <person name="Banfield J.F."/>
            <person name="Gribaldo S."/>
        </authorList>
    </citation>
    <scope>NUCLEOTIDE SEQUENCE [LARGE SCALE GENOMIC DNA]</scope>
    <source>
        <strain evidence="22">Verst-YHS</strain>
    </source>
</reference>
<dbReference type="Gene3D" id="3.40.50.10260">
    <property type="entry name" value="YjeF N-terminal domain"/>
    <property type="match status" value="1"/>
</dbReference>
<feature type="binding site" evidence="17">
    <location>
        <position position="443"/>
    </location>
    <ligand>
        <name>(6S)-NADPHX</name>
        <dbReference type="ChEBI" id="CHEBI:64076"/>
    </ligand>
</feature>
<evidence type="ECO:0000313" key="23">
    <source>
        <dbReference type="EMBL" id="TDA40552.1"/>
    </source>
</evidence>
<dbReference type="EC" id="4.2.1.136" evidence="19"/>
<evidence type="ECO:0000256" key="4">
    <source>
        <dbReference type="ARBA" id="ARBA00009524"/>
    </source>
</evidence>
<dbReference type="GO" id="GO:0110051">
    <property type="term" value="P:metabolite repair"/>
    <property type="evidence" value="ECO:0007669"/>
    <property type="project" value="TreeGrafter"/>
</dbReference>
<feature type="binding site" evidence="17">
    <location>
        <position position="323"/>
    </location>
    <ligand>
        <name>(6S)-NADPHX</name>
        <dbReference type="ChEBI" id="CHEBI:64076"/>
    </ligand>
</feature>
<comment type="function">
    <text evidence="18">Catalyzes the epimerization of the S- and R-forms of NAD(P)HX, a damaged form of NAD(P)H that is a result of enzymatic or heat-dependent hydration. This is a prerequisite for the S-specific NAD(P)H-hydrate dehydratase to allow the repair of both epimers of NAD(P)HX.</text>
</comment>
<organism evidence="22 24">
    <name type="scientific">Thermoproteota archaeon</name>
    <dbReference type="NCBI Taxonomy" id="2056631"/>
    <lineage>
        <taxon>Archaea</taxon>
        <taxon>Thermoproteota</taxon>
    </lineage>
</organism>
<comment type="cofactor">
    <cofactor evidence="18 19">
        <name>K(+)</name>
        <dbReference type="ChEBI" id="CHEBI:29103"/>
    </cofactor>
    <text evidence="18 19">Binds 1 potassium ion per subunit.</text>
</comment>
<accession>A0A520KF83</accession>
<dbReference type="NCBIfam" id="TIGR00197">
    <property type="entry name" value="yjeF_nterm"/>
    <property type="match status" value="1"/>
</dbReference>
<dbReference type="GO" id="GO:0005524">
    <property type="term" value="F:ATP binding"/>
    <property type="evidence" value="ECO:0007669"/>
    <property type="project" value="UniProtKB-UniRule"/>
</dbReference>
<dbReference type="HAMAP" id="MF_01966">
    <property type="entry name" value="NADHX_epimerase"/>
    <property type="match status" value="1"/>
</dbReference>
<protein>
    <recommendedName>
        <fullName evidence="19">Bifunctional NAD(P)H-hydrate repair enzyme</fullName>
    </recommendedName>
    <alternativeName>
        <fullName evidence="19">Nicotinamide nucleotide repair protein</fullName>
    </alternativeName>
    <domain>
        <recommendedName>
            <fullName evidence="19">ADP-dependent (S)-NAD(P)H-hydrate dehydratase</fullName>
            <ecNumber evidence="19">4.2.1.136</ecNumber>
        </recommendedName>
        <alternativeName>
            <fullName evidence="19">ADP-dependent NAD(P)HX dehydratase</fullName>
        </alternativeName>
    </domain>
    <domain>
        <recommendedName>
            <fullName evidence="19">NAD(P)H-hydrate epimerase</fullName>
            <ecNumber evidence="19">5.1.99.6</ecNumber>
        </recommendedName>
    </domain>
</protein>
<evidence type="ECO:0000256" key="15">
    <source>
        <dbReference type="ARBA" id="ARBA00048238"/>
    </source>
</evidence>
<dbReference type="PROSITE" id="PS51385">
    <property type="entry name" value="YJEF_N"/>
    <property type="match status" value="1"/>
</dbReference>
<comment type="similarity">
    <text evidence="4 19">In the C-terminal section; belongs to the NnrD/CARKD family.</text>
</comment>
<dbReference type="GO" id="GO:0046872">
    <property type="term" value="F:metal ion binding"/>
    <property type="evidence" value="ECO:0007669"/>
    <property type="project" value="UniProtKB-UniRule"/>
</dbReference>
<dbReference type="PROSITE" id="PS51383">
    <property type="entry name" value="YJEF_C_3"/>
    <property type="match status" value="1"/>
</dbReference>
<keyword evidence="13" id="KW-0511">Multifunctional enzyme</keyword>
<feature type="binding site" evidence="18">
    <location>
        <position position="126"/>
    </location>
    <ligand>
        <name>K(+)</name>
        <dbReference type="ChEBI" id="CHEBI:29103"/>
    </ligand>
</feature>
<dbReference type="AlphaFoldDB" id="A0A520KF83"/>
<keyword evidence="8 17" id="KW-0521">NADP</keyword>
<comment type="similarity">
    <text evidence="3 19">In the N-terminal section; belongs to the NnrE/AIBP family.</text>
</comment>
<evidence type="ECO:0000256" key="9">
    <source>
        <dbReference type="ARBA" id="ARBA00022958"/>
    </source>
</evidence>
<evidence type="ECO:0000256" key="5">
    <source>
        <dbReference type="ARBA" id="ARBA00022723"/>
    </source>
</evidence>
<evidence type="ECO:0000313" key="25">
    <source>
        <dbReference type="Proteomes" id="UP000317265"/>
    </source>
</evidence>
<dbReference type="Pfam" id="PF03853">
    <property type="entry name" value="YjeF_N"/>
    <property type="match status" value="1"/>
</dbReference>
<evidence type="ECO:0000256" key="1">
    <source>
        <dbReference type="ARBA" id="ARBA00000013"/>
    </source>
</evidence>
<dbReference type="GO" id="GO:0046496">
    <property type="term" value="P:nicotinamide nucleotide metabolic process"/>
    <property type="evidence" value="ECO:0007669"/>
    <property type="project" value="UniProtKB-UniRule"/>
</dbReference>
<keyword evidence="5 18" id="KW-0479">Metal-binding</keyword>
<evidence type="ECO:0000256" key="11">
    <source>
        <dbReference type="ARBA" id="ARBA00023235"/>
    </source>
</evidence>
<evidence type="ECO:0000256" key="7">
    <source>
        <dbReference type="ARBA" id="ARBA00022840"/>
    </source>
</evidence>
<keyword evidence="11 18" id="KW-0413">Isomerase</keyword>
<dbReference type="CDD" id="cd01171">
    <property type="entry name" value="YXKO-related"/>
    <property type="match status" value="1"/>
</dbReference>
<evidence type="ECO:0000256" key="18">
    <source>
        <dbReference type="HAMAP-Rule" id="MF_01966"/>
    </source>
</evidence>
<evidence type="ECO:0000256" key="19">
    <source>
        <dbReference type="PIRNR" id="PIRNR017184"/>
    </source>
</evidence>
<sequence length="503" mass="55059">MEKIDIDDIRALDENAEFFGISRIQLMENAGKGVVDSILKRMNIKGKRVLIIAHTGNKGGDGFVAARHLLYHGAIVDVILLSKPENISTEEAKRNYSILEKFIKIYCTNDLINLKELFENADIIIDAMLGTGARGEPKEPIRTAIELCNKSKAFKVAIDIPTGIDPITGNPSKSTFKADLTVTHHKLKSCLLSENAKSFVGDIDVISIGIPHELELFVGPGDLKLAYKPRDIFSHKGENGRVLIVGGSHRYSGAPALAALAALRIGIDLSIIAVPYHIANAIRSYSPDLIVQPLPSRYILDMDSIELLKEEAKKVDAIVIGMGLGTDDATIITVREFIKYLNEIGKPIVIDADAIKALSDYEISFNKVVLTPHAGEFYILTKEKLPEEKDDGWKKRIEIVKKWAKKLNAVIILKAHYDIITDGNRVKIKTIGNPGMTVGGTGDVLAGMIGGLLSKGIEPFRATVAASFLNSYIGDLLASEIGYHYTARDIINKIPEVLKKFGV</sequence>
<feature type="binding site" evidence="18">
    <location>
        <position position="159"/>
    </location>
    <ligand>
        <name>(6S)-NADPHX</name>
        <dbReference type="ChEBI" id="CHEBI:64076"/>
    </ligand>
</feature>
<evidence type="ECO:0000259" key="20">
    <source>
        <dbReference type="PROSITE" id="PS51383"/>
    </source>
</evidence>
<dbReference type="InterPro" id="IPR017953">
    <property type="entry name" value="Carbohydrate_kinase_pred_CS"/>
</dbReference>
<evidence type="ECO:0000256" key="14">
    <source>
        <dbReference type="ARBA" id="ARBA00025153"/>
    </source>
</evidence>
<feature type="domain" description="YjeF C-terminal" evidence="20">
    <location>
        <begin position="219"/>
        <end position="501"/>
    </location>
</feature>
<evidence type="ECO:0000256" key="3">
    <source>
        <dbReference type="ARBA" id="ARBA00006001"/>
    </source>
</evidence>
<keyword evidence="6 17" id="KW-0547">Nucleotide-binding</keyword>
<proteinExistence type="inferred from homology"/>
<evidence type="ECO:0000256" key="2">
    <source>
        <dbReference type="ARBA" id="ARBA00000909"/>
    </source>
</evidence>
<evidence type="ECO:0000256" key="8">
    <source>
        <dbReference type="ARBA" id="ARBA00022857"/>
    </source>
</evidence>
<comment type="similarity">
    <text evidence="18">Belongs to the NnrE/AIBP family.</text>
</comment>
<dbReference type="InterPro" id="IPR030677">
    <property type="entry name" value="Nnr"/>
</dbReference>
<dbReference type="InterPro" id="IPR029056">
    <property type="entry name" value="Ribokinase-like"/>
</dbReference>
<dbReference type="PIRSF" id="PIRSF017184">
    <property type="entry name" value="Nnr"/>
    <property type="match status" value="1"/>
</dbReference>
<evidence type="ECO:0000256" key="17">
    <source>
        <dbReference type="HAMAP-Rule" id="MF_01965"/>
    </source>
</evidence>
<evidence type="ECO:0000313" key="24">
    <source>
        <dbReference type="Proteomes" id="UP000316080"/>
    </source>
</evidence>
<feature type="binding site" evidence="17">
    <location>
        <position position="373"/>
    </location>
    <ligand>
        <name>(6S)-NADPHX</name>
        <dbReference type="ChEBI" id="CHEBI:64076"/>
    </ligand>
</feature>
<comment type="catalytic activity">
    <reaction evidence="2 18 19">
        <text>(6R)-NADPHX = (6S)-NADPHX</text>
        <dbReference type="Rhea" id="RHEA:32227"/>
        <dbReference type="ChEBI" id="CHEBI:64076"/>
        <dbReference type="ChEBI" id="CHEBI:64077"/>
        <dbReference type="EC" id="5.1.99.6"/>
    </reaction>
</comment>
<evidence type="ECO:0000256" key="10">
    <source>
        <dbReference type="ARBA" id="ARBA00023027"/>
    </source>
</evidence>
<feature type="binding site" evidence="17">
    <location>
        <position position="254"/>
    </location>
    <ligand>
        <name>(6S)-NADPHX</name>
        <dbReference type="ChEBI" id="CHEBI:64076"/>
    </ligand>
</feature>
<dbReference type="SUPFAM" id="SSF64153">
    <property type="entry name" value="YjeF N-terminal domain-like"/>
    <property type="match status" value="1"/>
</dbReference>
<dbReference type="Gene3D" id="3.40.1190.20">
    <property type="match status" value="1"/>
</dbReference>
<dbReference type="GO" id="GO:0052855">
    <property type="term" value="F:ADP-dependent NAD(P)H-hydrate dehydratase activity"/>
    <property type="evidence" value="ECO:0007669"/>
    <property type="project" value="UniProtKB-UniRule"/>
</dbReference>
<feature type="domain" description="YjeF N-terminal" evidence="21">
    <location>
        <begin position="9"/>
        <end position="216"/>
    </location>
</feature>
<keyword evidence="9 18" id="KW-0630">Potassium</keyword>
<name>A0A520KF83_9CREN</name>
<dbReference type="NCBIfam" id="TIGR00196">
    <property type="entry name" value="yjeF_cterm"/>
    <property type="match status" value="1"/>
</dbReference>
<evidence type="ECO:0000256" key="12">
    <source>
        <dbReference type="ARBA" id="ARBA00023239"/>
    </source>
</evidence>
<dbReference type="EMBL" id="RXIH01000032">
    <property type="protein sequence ID" value="RZN56010.1"/>
    <property type="molecule type" value="Genomic_DNA"/>
</dbReference>
<dbReference type="GO" id="GO:0052856">
    <property type="term" value="F:NAD(P)HX epimerase activity"/>
    <property type="evidence" value="ECO:0007669"/>
    <property type="project" value="UniProtKB-UniRule"/>
</dbReference>
<evidence type="ECO:0000259" key="21">
    <source>
        <dbReference type="PROSITE" id="PS51385"/>
    </source>
</evidence>
<dbReference type="PROSITE" id="PS01050">
    <property type="entry name" value="YJEF_C_2"/>
    <property type="match status" value="1"/>
</dbReference>
<dbReference type="Proteomes" id="UP000317265">
    <property type="component" value="Unassembled WGS sequence"/>
</dbReference>
<comment type="caution">
    <text evidence="17">Lacks conserved residue(s) required for the propagation of feature annotation.</text>
</comment>
<dbReference type="Proteomes" id="UP000316080">
    <property type="component" value="Unassembled WGS sequence"/>
</dbReference>
<dbReference type="PANTHER" id="PTHR12592">
    <property type="entry name" value="ATP-DEPENDENT (S)-NAD(P)H-HYDRATE DEHYDRATASE FAMILY MEMBER"/>
    <property type="match status" value="1"/>
</dbReference>
<feature type="binding site" evidence="18">
    <location>
        <position position="162"/>
    </location>
    <ligand>
        <name>K(+)</name>
        <dbReference type="ChEBI" id="CHEBI:29103"/>
    </ligand>
</feature>
<dbReference type="HAMAP" id="MF_01965">
    <property type="entry name" value="NADHX_dehydratase"/>
    <property type="match status" value="1"/>
</dbReference>
<dbReference type="InterPro" id="IPR004443">
    <property type="entry name" value="YjeF_N_dom"/>
</dbReference>
<comment type="catalytic activity">
    <reaction evidence="15 17 19">
        <text>(6S)-NADHX + ADP = AMP + phosphate + NADH + H(+)</text>
        <dbReference type="Rhea" id="RHEA:32223"/>
        <dbReference type="ChEBI" id="CHEBI:15378"/>
        <dbReference type="ChEBI" id="CHEBI:43474"/>
        <dbReference type="ChEBI" id="CHEBI:57945"/>
        <dbReference type="ChEBI" id="CHEBI:64074"/>
        <dbReference type="ChEBI" id="CHEBI:456215"/>
        <dbReference type="ChEBI" id="CHEBI:456216"/>
        <dbReference type="EC" id="4.2.1.136"/>
    </reaction>
</comment>
<dbReference type="SUPFAM" id="SSF53613">
    <property type="entry name" value="Ribokinase-like"/>
    <property type="match status" value="1"/>
</dbReference>
<evidence type="ECO:0000256" key="6">
    <source>
        <dbReference type="ARBA" id="ARBA00022741"/>
    </source>
</evidence>
<dbReference type="InterPro" id="IPR000631">
    <property type="entry name" value="CARKD"/>
</dbReference>
<evidence type="ECO:0000256" key="16">
    <source>
        <dbReference type="ARBA" id="ARBA00049209"/>
    </source>
</evidence>
<comment type="function">
    <text evidence="17">Catalyzes the dehydration of the S-form of NAD(P)HX at the expense of ADP, which is converted to AMP. Together with NAD(P)HX epimerase, which catalyzes the epimerization of the S- and R-forms, the enzyme allows the repair of both epimers of NAD(P)HX, a damaged form of NAD(P)H that is a result of enzymatic or heat-dependent hydration.</text>
</comment>
<dbReference type="PANTHER" id="PTHR12592:SF0">
    <property type="entry name" value="ATP-DEPENDENT (S)-NAD(P)H-HYDRATE DEHYDRATASE"/>
    <property type="match status" value="1"/>
</dbReference>
<feature type="binding site" evidence="17">
    <location>
        <position position="442"/>
    </location>
    <ligand>
        <name>AMP</name>
        <dbReference type="ChEBI" id="CHEBI:456215"/>
    </ligand>
</feature>
<dbReference type="EMBL" id="QNVI01000002">
    <property type="protein sequence ID" value="TDA40552.1"/>
    <property type="molecule type" value="Genomic_DNA"/>
</dbReference>